<evidence type="ECO:0008006" key="3">
    <source>
        <dbReference type="Google" id="ProtNLM"/>
    </source>
</evidence>
<keyword evidence="2" id="KW-1185">Reference proteome</keyword>
<protein>
    <recommendedName>
        <fullName evidence="3">Reverse transcriptase domain-containing protein</fullName>
    </recommendedName>
</protein>
<comment type="caution">
    <text evidence="1">The sequence shown here is derived from an EMBL/GenBank/DDBJ whole genome shotgun (WGS) entry which is preliminary data.</text>
</comment>
<dbReference type="EMBL" id="BQNB010010169">
    <property type="protein sequence ID" value="GJS73650.1"/>
    <property type="molecule type" value="Genomic_DNA"/>
</dbReference>
<sequence length="119" mass="13499">MSMTIQSSVKDKILTTPSETSKVENALAEMLCDLDQQMEKRADDCKANVVVDALSRKERVKPIHVRAMAMTIQSRVRGMILAAQSEAFKQENVLAERLHGLDLQMERKGDESLFFMDRI</sequence>
<proteinExistence type="predicted"/>
<reference evidence="1" key="1">
    <citation type="journal article" date="2022" name="Int. J. Mol. Sci.">
        <title>Draft Genome of Tanacetum Coccineum: Genomic Comparison of Closely Related Tanacetum-Family Plants.</title>
        <authorList>
            <person name="Yamashiro T."/>
            <person name="Shiraishi A."/>
            <person name="Nakayama K."/>
            <person name="Satake H."/>
        </authorList>
    </citation>
    <scope>NUCLEOTIDE SEQUENCE</scope>
</reference>
<evidence type="ECO:0000313" key="1">
    <source>
        <dbReference type="EMBL" id="GJS73650.1"/>
    </source>
</evidence>
<organism evidence="1 2">
    <name type="scientific">Tanacetum coccineum</name>
    <dbReference type="NCBI Taxonomy" id="301880"/>
    <lineage>
        <taxon>Eukaryota</taxon>
        <taxon>Viridiplantae</taxon>
        <taxon>Streptophyta</taxon>
        <taxon>Embryophyta</taxon>
        <taxon>Tracheophyta</taxon>
        <taxon>Spermatophyta</taxon>
        <taxon>Magnoliopsida</taxon>
        <taxon>eudicotyledons</taxon>
        <taxon>Gunneridae</taxon>
        <taxon>Pentapetalae</taxon>
        <taxon>asterids</taxon>
        <taxon>campanulids</taxon>
        <taxon>Asterales</taxon>
        <taxon>Asteraceae</taxon>
        <taxon>Asteroideae</taxon>
        <taxon>Anthemideae</taxon>
        <taxon>Anthemidinae</taxon>
        <taxon>Tanacetum</taxon>
    </lineage>
</organism>
<reference evidence="1" key="2">
    <citation type="submission" date="2022-01" db="EMBL/GenBank/DDBJ databases">
        <authorList>
            <person name="Yamashiro T."/>
            <person name="Shiraishi A."/>
            <person name="Satake H."/>
            <person name="Nakayama K."/>
        </authorList>
    </citation>
    <scope>NUCLEOTIDE SEQUENCE</scope>
</reference>
<dbReference type="Proteomes" id="UP001151760">
    <property type="component" value="Unassembled WGS sequence"/>
</dbReference>
<gene>
    <name evidence="1" type="ORF">Tco_0706491</name>
</gene>
<name>A0ABQ4Y7N7_9ASTR</name>
<evidence type="ECO:0000313" key="2">
    <source>
        <dbReference type="Proteomes" id="UP001151760"/>
    </source>
</evidence>
<accession>A0ABQ4Y7N7</accession>